<dbReference type="EMBL" id="HACG01031338">
    <property type="protein sequence ID" value="CEK78203.1"/>
    <property type="molecule type" value="Transcribed_RNA"/>
</dbReference>
<gene>
    <name evidence="1" type="primary">ORF108848</name>
</gene>
<dbReference type="AlphaFoldDB" id="A0A0B7ABP8"/>
<organism evidence="1">
    <name type="scientific">Arion vulgaris</name>
    <dbReference type="NCBI Taxonomy" id="1028688"/>
    <lineage>
        <taxon>Eukaryota</taxon>
        <taxon>Metazoa</taxon>
        <taxon>Spiralia</taxon>
        <taxon>Lophotrochozoa</taxon>
        <taxon>Mollusca</taxon>
        <taxon>Gastropoda</taxon>
        <taxon>Heterobranchia</taxon>
        <taxon>Euthyneura</taxon>
        <taxon>Panpulmonata</taxon>
        <taxon>Eupulmonata</taxon>
        <taxon>Stylommatophora</taxon>
        <taxon>Helicina</taxon>
        <taxon>Arionoidea</taxon>
        <taxon>Arionidae</taxon>
        <taxon>Arion</taxon>
    </lineage>
</organism>
<feature type="non-terminal residue" evidence="1">
    <location>
        <position position="53"/>
    </location>
</feature>
<accession>A0A0B7ABP8</accession>
<protein>
    <submittedName>
        <fullName evidence="1">Uncharacterized protein</fullName>
    </submittedName>
</protein>
<proteinExistence type="predicted"/>
<sequence length="53" mass="6177">MQPKTMRQATTTRAYQGIVTTQKHTQSNGTQHKSISKTFGFNIYHREILLIKR</sequence>
<reference evidence="1" key="1">
    <citation type="submission" date="2014-12" db="EMBL/GenBank/DDBJ databases">
        <title>Insight into the proteome of Arion vulgaris.</title>
        <authorList>
            <person name="Aradska J."/>
            <person name="Bulat T."/>
            <person name="Smidak R."/>
            <person name="Sarate P."/>
            <person name="Gangsoo J."/>
            <person name="Sialana F."/>
            <person name="Bilban M."/>
            <person name="Lubec G."/>
        </authorList>
    </citation>
    <scope>NUCLEOTIDE SEQUENCE</scope>
    <source>
        <tissue evidence="1">Skin</tissue>
    </source>
</reference>
<evidence type="ECO:0000313" key="1">
    <source>
        <dbReference type="EMBL" id="CEK78203.1"/>
    </source>
</evidence>
<name>A0A0B7ABP8_9EUPU</name>